<evidence type="ECO:0000256" key="5">
    <source>
        <dbReference type="ARBA" id="ARBA00023002"/>
    </source>
</evidence>
<dbReference type="EC" id="1.5.5.2" evidence="9"/>
<dbReference type="PANTHER" id="PTHR13914">
    <property type="entry name" value="PROLINE OXIDASE"/>
    <property type="match status" value="1"/>
</dbReference>
<comment type="catalytic activity">
    <reaction evidence="8 9">
        <text>L-proline + a quinone = (S)-1-pyrroline-5-carboxylate + a quinol + H(+)</text>
        <dbReference type="Rhea" id="RHEA:23784"/>
        <dbReference type="ChEBI" id="CHEBI:15378"/>
        <dbReference type="ChEBI" id="CHEBI:17388"/>
        <dbReference type="ChEBI" id="CHEBI:24646"/>
        <dbReference type="ChEBI" id="CHEBI:60039"/>
        <dbReference type="ChEBI" id="CHEBI:132124"/>
        <dbReference type="EC" id="1.5.5.2"/>
    </reaction>
</comment>
<organism evidence="12 13">
    <name type="scientific">Oncorhynchus kisutch</name>
    <name type="common">Coho salmon</name>
    <name type="synonym">Salmo kisutch</name>
    <dbReference type="NCBI Taxonomy" id="8019"/>
    <lineage>
        <taxon>Eukaryota</taxon>
        <taxon>Metazoa</taxon>
        <taxon>Chordata</taxon>
        <taxon>Craniata</taxon>
        <taxon>Vertebrata</taxon>
        <taxon>Euteleostomi</taxon>
        <taxon>Actinopterygii</taxon>
        <taxon>Neopterygii</taxon>
        <taxon>Teleostei</taxon>
        <taxon>Protacanthopterygii</taxon>
        <taxon>Salmoniformes</taxon>
        <taxon>Salmonidae</taxon>
        <taxon>Salmoninae</taxon>
        <taxon>Oncorhynchus</taxon>
    </lineage>
</organism>
<comment type="cofactor">
    <cofactor evidence="1 9">
        <name>FAD</name>
        <dbReference type="ChEBI" id="CHEBI:57692"/>
    </cofactor>
</comment>
<gene>
    <name evidence="12" type="primary">prodh2</name>
</gene>
<dbReference type="InterPro" id="IPR015659">
    <property type="entry name" value="Proline_oxidase"/>
</dbReference>
<comment type="similarity">
    <text evidence="2 9">Belongs to the proline oxidase family.</text>
</comment>
<evidence type="ECO:0000256" key="1">
    <source>
        <dbReference type="ARBA" id="ARBA00001974"/>
    </source>
</evidence>
<dbReference type="InterPro" id="IPR029041">
    <property type="entry name" value="FAD-linked_oxidoreductase-like"/>
</dbReference>
<protein>
    <recommendedName>
        <fullName evidence="9">Proline dehydrogenase</fullName>
        <ecNumber evidence="9">1.5.5.2</ecNumber>
    </recommendedName>
</protein>
<dbReference type="AlphaFoldDB" id="A0A8C7JI37"/>
<keyword evidence="6 9" id="KW-0642">Proline metabolism</keyword>
<evidence type="ECO:0000256" key="9">
    <source>
        <dbReference type="RuleBase" id="RU364054"/>
    </source>
</evidence>
<evidence type="ECO:0000256" key="7">
    <source>
        <dbReference type="ARBA" id="ARBA00048242"/>
    </source>
</evidence>
<dbReference type="Pfam" id="PF01619">
    <property type="entry name" value="Pro_dh"/>
    <property type="match status" value="1"/>
</dbReference>
<name>A0A8C7JI37_ONCKI</name>
<comment type="function">
    <text evidence="9">Converts proline to delta-1-pyrroline-5-carboxylate.</text>
</comment>
<accession>A0A8C7JI37</accession>
<evidence type="ECO:0000256" key="3">
    <source>
        <dbReference type="ARBA" id="ARBA00022630"/>
    </source>
</evidence>
<sequence>MKCVNRLVTDRVLWIYETSGPSRRPPSAMMRSPLLRPSLHHFLSLRLLGTAAPKAVERLAADALPVALNFEDPSAFRVKSFGELLRALGVFQLCSVPVLVNNCGKLMSVARTLLGKRGFALFLRPSVYAQFVAGESEGEITHSMEKMSSLGLRPMLAVPIEEDLGESTGERRYNDNLASMLECVDMSHSNAWSKDPMMQLKITALLSPELCVKLSTLLSEQQYDLDLLVRAMDGEPISFPGLQESENTHFLCGLQRLNKVGEASANKVRVLVDAEYTYMNPALSLVTMAMMKKFNQDGAWIWNTYQCYLKESRSLLLEDVRLSISESFCLGVKLVRGAYMDKERKLANSEGCSEPVHESWEHTNDSYNGSLDILLELISRDPQRYRIIVATHNEESVRRAVQRPAGLLGVQVGAVWLGGQHPALPGAPCPGEPYRAAGHPQGERPPETGAPQEAAAGAQTGKLGVGTTGKLGVGMMGKLGVGTTGKLGVGTTGKLGVGTTGKLGVGTTGKLRVGTTGKLGVGTTRKLGVGTTGKLGVGTTGKLGVGTTGKLGVGTTGKRGWCGLNLH</sequence>
<reference evidence="12" key="1">
    <citation type="submission" date="2025-08" db="UniProtKB">
        <authorList>
            <consortium name="Ensembl"/>
        </authorList>
    </citation>
    <scope>IDENTIFICATION</scope>
</reference>
<dbReference type="PANTHER" id="PTHR13914:SF29">
    <property type="entry name" value="HYDROXYPROLINE DEHYDROGENASE"/>
    <property type="match status" value="1"/>
</dbReference>
<comment type="catalytic activity">
    <reaction evidence="7">
        <text>trans-4-hydroxy-L-proline + a quinone = (3R,5S)-1-pyrroline-3-hydroxy-5-carboxylate + a quinol + H(+)</text>
        <dbReference type="Rhea" id="RHEA:52512"/>
        <dbReference type="ChEBI" id="CHEBI:15378"/>
        <dbReference type="ChEBI" id="CHEBI:24646"/>
        <dbReference type="ChEBI" id="CHEBI:58375"/>
        <dbReference type="ChEBI" id="CHEBI:62612"/>
        <dbReference type="ChEBI" id="CHEBI:132124"/>
        <dbReference type="EC" id="1.5.5.3"/>
    </reaction>
</comment>
<dbReference type="GO" id="GO:0071949">
    <property type="term" value="F:FAD binding"/>
    <property type="evidence" value="ECO:0007669"/>
    <property type="project" value="TreeGrafter"/>
</dbReference>
<dbReference type="Ensembl" id="ENSOKIT00005093721.1">
    <property type="protein sequence ID" value="ENSOKIP00005087649.1"/>
    <property type="gene ID" value="ENSOKIG00005038191.1"/>
</dbReference>
<dbReference type="Gene3D" id="3.20.20.220">
    <property type="match status" value="1"/>
</dbReference>
<keyword evidence="13" id="KW-1185">Reference proteome</keyword>
<dbReference type="GeneTree" id="ENSGT00390000006265"/>
<evidence type="ECO:0000256" key="2">
    <source>
        <dbReference type="ARBA" id="ARBA00005869"/>
    </source>
</evidence>
<evidence type="ECO:0000259" key="11">
    <source>
        <dbReference type="Pfam" id="PF01619"/>
    </source>
</evidence>
<proteinExistence type="inferred from homology"/>
<feature type="region of interest" description="Disordered" evidence="10">
    <location>
        <begin position="427"/>
        <end position="463"/>
    </location>
</feature>
<dbReference type="GO" id="GO:0005739">
    <property type="term" value="C:mitochondrion"/>
    <property type="evidence" value="ECO:0007669"/>
    <property type="project" value="TreeGrafter"/>
</dbReference>
<evidence type="ECO:0000256" key="10">
    <source>
        <dbReference type="SAM" id="MobiDB-lite"/>
    </source>
</evidence>
<dbReference type="SUPFAM" id="SSF51730">
    <property type="entry name" value="FAD-linked oxidoreductase"/>
    <property type="match status" value="1"/>
</dbReference>
<dbReference type="InterPro" id="IPR002872">
    <property type="entry name" value="Proline_DH_dom"/>
</dbReference>
<keyword evidence="3 9" id="KW-0285">Flavoprotein</keyword>
<evidence type="ECO:0000313" key="13">
    <source>
        <dbReference type="Proteomes" id="UP000694557"/>
    </source>
</evidence>
<evidence type="ECO:0000256" key="4">
    <source>
        <dbReference type="ARBA" id="ARBA00022827"/>
    </source>
</evidence>
<evidence type="ECO:0000256" key="8">
    <source>
        <dbReference type="ARBA" id="ARBA00048779"/>
    </source>
</evidence>
<keyword evidence="5 9" id="KW-0560">Oxidoreductase</keyword>
<dbReference type="GO" id="GO:0004657">
    <property type="term" value="F:proline dehydrogenase activity"/>
    <property type="evidence" value="ECO:0007669"/>
    <property type="project" value="UniProtKB-EC"/>
</dbReference>
<dbReference type="Proteomes" id="UP000694557">
    <property type="component" value="Unassembled WGS sequence"/>
</dbReference>
<feature type="domain" description="Proline dehydrogenase" evidence="11">
    <location>
        <begin position="144"/>
        <end position="402"/>
    </location>
</feature>
<reference evidence="12" key="2">
    <citation type="submission" date="2025-09" db="UniProtKB">
        <authorList>
            <consortium name="Ensembl"/>
        </authorList>
    </citation>
    <scope>IDENTIFICATION</scope>
</reference>
<keyword evidence="4 9" id="KW-0274">FAD</keyword>
<evidence type="ECO:0000313" key="12">
    <source>
        <dbReference type="Ensembl" id="ENSOKIP00005087649.1"/>
    </source>
</evidence>
<evidence type="ECO:0000256" key="6">
    <source>
        <dbReference type="ARBA" id="ARBA00023062"/>
    </source>
</evidence>
<dbReference type="GO" id="GO:0010133">
    <property type="term" value="P:L-proline catabolic process to L-glutamate"/>
    <property type="evidence" value="ECO:0007669"/>
    <property type="project" value="TreeGrafter"/>
</dbReference>